<dbReference type="Proteomes" id="UP000609879">
    <property type="component" value="Unassembled WGS sequence"/>
</dbReference>
<dbReference type="RefSeq" id="WP_203761403.1">
    <property type="nucleotide sequence ID" value="NZ_BAAABO010000029.1"/>
</dbReference>
<protein>
    <submittedName>
        <fullName evidence="2">Uncharacterized protein</fullName>
    </submittedName>
</protein>
<reference evidence="2 3" key="1">
    <citation type="submission" date="2021-01" db="EMBL/GenBank/DDBJ databases">
        <title>Whole genome shotgun sequence of Actinoplanes deccanensis NBRC 13994.</title>
        <authorList>
            <person name="Komaki H."/>
            <person name="Tamura T."/>
        </authorList>
    </citation>
    <scope>NUCLEOTIDE SEQUENCE [LARGE SCALE GENOMIC DNA]</scope>
    <source>
        <strain evidence="2 3">NBRC 13994</strain>
    </source>
</reference>
<organism evidence="2 3">
    <name type="scientific">Paractinoplanes deccanensis</name>
    <dbReference type="NCBI Taxonomy" id="113561"/>
    <lineage>
        <taxon>Bacteria</taxon>
        <taxon>Bacillati</taxon>
        <taxon>Actinomycetota</taxon>
        <taxon>Actinomycetes</taxon>
        <taxon>Micromonosporales</taxon>
        <taxon>Micromonosporaceae</taxon>
        <taxon>Paractinoplanes</taxon>
    </lineage>
</organism>
<name>A0ABQ3Y0V2_9ACTN</name>
<proteinExistence type="predicted"/>
<accession>A0ABQ3Y0V2</accession>
<evidence type="ECO:0000313" key="2">
    <source>
        <dbReference type="EMBL" id="GID73485.1"/>
    </source>
</evidence>
<feature type="region of interest" description="Disordered" evidence="1">
    <location>
        <begin position="1"/>
        <end position="28"/>
    </location>
</feature>
<gene>
    <name evidence="2" type="ORF">Ade02nite_21260</name>
</gene>
<evidence type="ECO:0000256" key="1">
    <source>
        <dbReference type="SAM" id="MobiDB-lite"/>
    </source>
</evidence>
<keyword evidence="3" id="KW-1185">Reference proteome</keyword>
<comment type="caution">
    <text evidence="2">The sequence shown here is derived from an EMBL/GenBank/DDBJ whole genome shotgun (WGS) entry which is preliminary data.</text>
</comment>
<dbReference type="EMBL" id="BOMI01000033">
    <property type="protein sequence ID" value="GID73485.1"/>
    <property type="molecule type" value="Genomic_DNA"/>
</dbReference>
<evidence type="ECO:0000313" key="3">
    <source>
        <dbReference type="Proteomes" id="UP000609879"/>
    </source>
</evidence>
<sequence>MTDQQPGESWEDWYQRTKSARGASRDQGVAEIRDKIRRIVPELDADPAKARLRMAHVLRAAVPTAGVDAVCEVLADYVVREREAR</sequence>